<keyword evidence="2" id="KW-1185">Reference proteome</keyword>
<evidence type="ECO:0000313" key="1">
    <source>
        <dbReference type="EMBL" id="KIO08009.1"/>
    </source>
</evidence>
<dbReference type="AlphaFoldDB" id="A0A0C3PIR6"/>
<dbReference type="OrthoDB" id="2681506at2759"/>
<dbReference type="EMBL" id="KN831958">
    <property type="protein sequence ID" value="KIO08009.1"/>
    <property type="molecule type" value="Genomic_DNA"/>
</dbReference>
<reference evidence="2" key="2">
    <citation type="submission" date="2015-01" db="EMBL/GenBank/DDBJ databases">
        <title>Evolutionary Origins and Diversification of the Mycorrhizal Mutualists.</title>
        <authorList>
            <consortium name="DOE Joint Genome Institute"/>
            <consortium name="Mycorrhizal Genomics Consortium"/>
            <person name="Kohler A."/>
            <person name="Kuo A."/>
            <person name="Nagy L.G."/>
            <person name="Floudas D."/>
            <person name="Copeland A."/>
            <person name="Barry K.W."/>
            <person name="Cichocki N."/>
            <person name="Veneault-Fourrey C."/>
            <person name="LaButti K."/>
            <person name="Lindquist E.A."/>
            <person name="Lipzen A."/>
            <person name="Lundell T."/>
            <person name="Morin E."/>
            <person name="Murat C."/>
            <person name="Riley R."/>
            <person name="Ohm R."/>
            <person name="Sun H."/>
            <person name="Tunlid A."/>
            <person name="Henrissat B."/>
            <person name="Grigoriev I.V."/>
            <person name="Hibbett D.S."/>
            <person name="Martin F."/>
        </authorList>
    </citation>
    <scope>NUCLEOTIDE SEQUENCE [LARGE SCALE GENOMIC DNA]</scope>
    <source>
        <strain evidence="2">Marx 270</strain>
    </source>
</reference>
<protein>
    <submittedName>
        <fullName evidence="1">Uncharacterized protein</fullName>
    </submittedName>
</protein>
<organism evidence="1 2">
    <name type="scientific">Pisolithus tinctorius Marx 270</name>
    <dbReference type="NCBI Taxonomy" id="870435"/>
    <lineage>
        <taxon>Eukaryota</taxon>
        <taxon>Fungi</taxon>
        <taxon>Dikarya</taxon>
        <taxon>Basidiomycota</taxon>
        <taxon>Agaricomycotina</taxon>
        <taxon>Agaricomycetes</taxon>
        <taxon>Agaricomycetidae</taxon>
        <taxon>Boletales</taxon>
        <taxon>Sclerodermatineae</taxon>
        <taxon>Pisolithaceae</taxon>
        <taxon>Pisolithus</taxon>
    </lineage>
</organism>
<dbReference type="InParanoid" id="A0A0C3PIR6"/>
<name>A0A0C3PIR6_PISTI</name>
<proteinExistence type="predicted"/>
<evidence type="ECO:0000313" key="2">
    <source>
        <dbReference type="Proteomes" id="UP000054217"/>
    </source>
</evidence>
<dbReference type="STRING" id="870435.A0A0C3PIR6"/>
<feature type="non-terminal residue" evidence="1">
    <location>
        <position position="1"/>
    </location>
</feature>
<dbReference type="Proteomes" id="UP000054217">
    <property type="component" value="Unassembled WGS sequence"/>
</dbReference>
<feature type="non-terminal residue" evidence="1">
    <location>
        <position position="154"/>
    </location>
</feature>
<gene>
    <name evidence="1" type="ORF">M404DRAFT_41403</name>
</gene>
<sequence length="154" mass="17636">LVLYPQTLNKKCPTCETHPLVNFWTQKDYKTWLESPKACLGNQGKYAFLKDENGKALPSETVKVIHKAVHAGWTELVNCSIALKTWGKASASACQTFHTILEHEFLIFKLAENGWKLEYLCTKTYSAWCKHHLNENGQWKMAVKEEDDSDEDSD</sequence>
<reference evidence="1 2" key="1">
    <citation type="submission" date="2014-04" db="EMBL/GenBank/DDBJ databases">
        <authorList>
            <consortium name="DOE Joint Genome Institute"/>
            <person name="Kuo A."/>
            <person name="Kohler A."/>
            <person name="Costa M.D."/>
            <person name="Nagy L.G."/>
            <person name="Floudas D."/>
            <person name="Copeland A."/>
            <person name="Barry K.W."/>
            <person name="Cichocki N."/>
            <person name="Veneault-Fourrey C."/>
            <person name="LaButti K."/>
            <person name="Lindquist E.A."/>
            <person name="Lipzen A."/>
            <person name="Lundell T."/>
            <person name="Morin E."/>
            <person name="Murat C."/>
            <person name="Sun H."/>
            <person name="Tunlid A."/>
            <person name="Henrissat B."/>
            <person name="Grigoriev I.V."/>
            <person name="Hibbett D.S."/>
            <person name="Martin F."/>
            <person name="Nordberg H.P."/>
            <person name="Cantor M.N."/>
            <person name="Hua S.X."/>
        </authorList>
    </citation>
    <scope>NUCLEOTIDE SEQUENCE [LARGE SCALE GENOMIC DNA]</scope>
    <source>
        <strain evidence="1 2">Marx 270</strain>
    </source>
</reference>
<dbReference type="HOGENOM" id="CLU_069664_1_1_1"/>
<accession>A0A0C3PIR6</accession>